<gene>
    <name evidence="1" type="ORF">CWC05_21660</name>
</gene>
<organism evidence="1 2">
    <name type="scientific">Pseudoalteromonas ruthenica</name>
    <dbReference type="NCBI Taxonomy" id="151081"/>
    <lineage>
        <taxon>Bacteria</taxon>
        <taxon>Pseudomonadati</taxon>
        <taxon>Pseudomonadota</taxon>
        <taxon>Gammaproteobacteria</taxon>
        <taxon>Alteromonadales</taxon>
        <taxon>Pseudoalteromonadaceae</taxon>
        <taxon>Pseudoalteromonas</taxon>
    </lineage>
</organism>
<dbReference type="EMBL" id="PNCG01000600">
    <property type="protein sequence ID" value="TMP76244.1"/>
    <property type="molecule type" value="Genomic_DNA"/>
</dbReference>
<accession>A0A5S3YL85</accession>
<dbReference type="Proteomes" id="UP000305874">
    <property type="component" value="Unassembled WGS sequence"/>
</dbReference>
<name>A0A5S3YL85_9GAMM</name>
<evidence type="ECO:0000313" key="2">
    <source>
        <dbReference type="Proteomes" id="UP000305874"/>
    </source>
</evidence>
<sequence>ITPIIQWALHYNSPNIHHVNQSRILILPNNYDSTLLRESLLSVINHHGMLRLKMQQKGQQWHAQITPPLTQVSLNDCDMVNEECFDSWLKT</sequence>
<reference evidence="2" key="2">
    <citation type="submission" date="2019-06" db="EMBL/GenBank/DDBJ databases">
        <title>Co-occurence of chitin degradation, pigmentation and bioactivity in marine Pseudoalteromonas.</title>
        <authorList>
            <person name="Sonnenschein E.C."/>
            <person name="Bech P.K."/>
        </authorList>
    </citation>
    <scope>NUCLEOTIDE SEQUENCE [LARGE SCALE GENOMIC DNA]</scope>
    <source>
        <strain evidence="2">S2897</strain>
    </source>
</reference>
<dbReference type="SUPFAM" id="SSF52777">
    <property type="entry name" value="CoA-dependent acyltransferases"/>
    <property type="match status" value="1"/>
</dbReference>
<dbReference type="InterPro" id="IPR023213">
    <property type="entry name" value="CAT-like_dom_sf"/>
</dbReference>
<evidence type="ECO:0000313" key="1">
    <source>
        <dbReference type="EMBL" id="TMP76244.1"/>
    </source>
</evidence>
<feature type="non-terminal residue" evidence="1">
    <location>
        <position position="91"/>
    </location>
</feature>
<dbReference type="Gene3D" id="3.30.559.10">
    <property type="entry name" value="Chloramphenicol acetyltransferase-like domain"/>
    <property type="match status" value="1"/>
</dbReference>
<protein>
    <submittedName>
        <fullName evidence="1">Uncharacterized protein</fullName>
    </submittedName>
</protein>
<feature type="non-terminal residue" evidence="1">
    <location>
        <position position="1"/>
    </location>
</feature>
<dbReference type="AlphaFoldDB" id="A0A5S3YL85"/>
<proteinExistence type="predicted"/>
<comment type="caution">
    <text evidence="1">The sequence shown here is derived from an EMBL/GenBank/DDBJ whole genome shotgun (WGS) entry which is preliminary data.</text>
</comment>
<reference evidence="1 2" key="1">
    <citation type="submission" date="2017-12" db="EMBL/GenBank/DDBJ databases">
        <authorList>
            <person name="Paulsen S."/>
            <person name="Gram L.K."/>
        </authorList>
    </citation>
    <scope>NUCLEOTIDE SEQUENCE [LARGE SCALE GENOMIC DNA]</scope>
    <source>
        <strain evidence="1 2">S2897</strain>
    </source>
</reference>